<dbReference type="PANTHER" id="PTHR22975">
    <property type="entry name" value="UBIQUITIN SPECIFIC PROTEINASE"/>
    <property type="match status" value="1"/>
</dbReference>
<organism evidence="5 6">
    <name type="scientific">Thlaspi arvense</name>
    <name type="common">Field penny-cress</name>
    <dbReference type="NCBI Taxonomy" id="13288"/>
    <lineage>
        <taxon>Eukaryota</taxon>
        <taxon>Viridiplantae</taxon>
        <taxon>Streptophyta</taxon>
        <taxon>Embryophyta</taxon>
        <taxon>Tracheophyta</taxon>
        <taxon>Spermatophyta</taxon>
        <taxon>Magnoliopsida</taxon>
        <taxon>eudicotyledons</taxon>
        <taxon>Gunneridae</taxon>
        <taxon>Pentapetalae</taxon>
        <taxon>rosids</taxon>
        <taxon>malvids</taxon>
        <taxon>Brassicales</taxon>
        <taxon>Brassicaceae</taxon>
        <taxon>Thlaspideae</taxon>
        <taxon>Thlaspi</taxon>
    </lineage>
</organism>
<feature type="compositionally biased region" description="Basic and acidic residues" evidence="3">
    <location>
        <begin position="696"/>
        <end position="705"/>
    </location>
</feature>
<keyword evidence="2" id="KW-0378">Hydrolase</keyword>
<dbReference type="PANTHER" id="PTHR22975:SF20">
    <property type="entry name" value="UBIQUITIN CARBOXYL-TERMINAL HYDROLASE-RELATED PROTEIN-RELATED"/>
    <property type="match status" value="1"/>
</dbReference>
<dbReference type="SUPFAM" id="SSF54001">
    <property type="entry name" value="Cysteine proteinases"/>
    <property type="match status" value="1"/>
</dbReference>
<feature type="compositionally biased region" description="Basic residues" evidence="3">
    <location>
        <begin position="706"/>
        <end position="718"/>
    </location>
</feature>
<evidence type="ECO:0000256" key="3">
    <source>
        <dbReference type="SAM" id="MobiDB-lite"/>
    </source>
</evidence>
<dbReference type="InterPro" id="IPR038765">
    <property type="entry name" value="Papain-like_cys_pep_sf"/>
</dbReference>
<dbReference type="GO" id="GO:0016579">
    <property type="term" value="P:protein deubiquitination"/>
    <property type="evidence" value="ECO:0007669"/>
    <property type="project" value="InterPro"/>
</dbReference>
<dbReference type="EMBL" id="OU466861">
    <property type="protein sequence ID" value="CAH2065567.1"/>
    <property type="molecule type" value="Genomic_DNA"/>
</dbReference>
<dbReference type="Pfam" id="PF00443">
    <property type="entry name" value="UCH"/>
    <property type="match status" value="1"/>
</dbReference>
<keyword evidence="6" id="KW-1185">Reference proteome</keyword>
<protein>
    <recommendedName>
        <fullName evidence="4">C2H2-type domain-containing protein</fullName>
    </recommendedName>
</protein>
<dbReference type="AlphaFoldDB" id="A0AAU9SL34"/>
<dbReference type="InterPro" id="IPR001394">
    <property type="entry name" value="Peptidase_C19_UCH"/>
</dbReference>
<dbReference type="Proteomes" id="UP000836841">
    <property type="component" value="Chromosome 5"/>
</dbReference>
<evidence type="ECO:0000313" key="6">
    <source>
        <dbReference type="Proteomes" id="UP000836841"/>
    </source>
</evidence>
<proteinExistence type="predicted"/>
<evidence type="ECO:0000256" key="1">
    <source>
        <dbReference type="ARBA" id="ARBA00022786"/>
    </source>
</evidence>
<dbReference type="InterPro" id="IPR006866">
    <property type="entry name" value="DUF627_N"/>
</dbReference>
<dbReference type="GO" id="GO:0004843">
    <property type="term" value="F:cysteine-type deubiquitinase activity"/>
    <property type="evidence" value="ECO:0007669"/>
    <property type="project" value="InterPro"/>
</dbReference>
<dbReference type="Gene3D" id="3.90.70.10">
    <property type="entry name" value="Cysteine proteinases"/>
    <property type="match status" value="1"/>
</dbReference>
<gene>
    <name evidence="5" type="ORF">TAV2_LOCUS15186</name>
</gene>
<accession>A0AAU9SL34</accession>
<dbReference type="Pfam" id="PF04780">
    <property type="entry name" value="DUF629"/>
    <property type="match status" value="1"/>
</dbReference>
<evidence type="ECO:0000259" key="4">
    <source>
        <dbReference type="PROSITE" id="PS00028"/>
    </source>
</evidence>
<dbReference type="InterPro" id="IPR013087">
    <property type="entry name" value="Znf_C2H2_type"/>
</dbReference>
<dbReference type="Pfam" id="PF04781">
    <property type="entry name" value="DUF627"/>
    <property type="match status" value="1"/>
</dbReference>
<keyword evidence="1" id="KW-0833">Ubl conjugation pathway</keyword>
<name>A0AAU9SL34_THLAR</name>
<feature type="domain" description="C2H2-type" evidence="4">
    <location>
        <begin position="233"/>
        <end position="254"/>
    </location>
</feature>
<evidence type="ECO:0000256" key="2">
    <source>
        <dbReference type="ARBA" id="ARBA00022801"/>
    </source>
</evidence>
<dbReference type="InterPro" id="IPR052398">
    <property type="entry name" value="Ubiquitin_hydrolase_53/54"/>
</dbReference>
<dbReference type="PROSITE" id="PS00028">
    <property type="entry name" value="ZINC_FINGER_C2H2_1"/>
    <property type="match status" value="1"/>
</dbReference>
<evidence type="ECO:0000313" key="5">
    <source>
        <dbReference type="EMBL" id="CAH2065567.1"/>
    </source>
</evidence>
<sequence>MDLPSLEDVKGDQLFKLAQDLYAKDDYVKALEVIEDLSFVQGKDKGIVAYLQGTIFNDLAKNTENTDLKFIYFLGSVETFSPYRGFSALAAMSLFELAQQIESVLYYKESLGKAKQSSQVNLEYVEYIIKTAESRIAESKNASDFVKESKNCEQEVKKTKENEETRKSESDFVKGLRSYWSGLNVEKRRNFMKVSIADFTSYVKRLYGAEGRDALEKALTSARKGQKWRFWVCRSCSQEFSSAEECKNHFEQEHDAGFQTHVTKDIAQMISKACAWGSKISNGSWEPVDAVAAIEMIRNHLGDVKAFACENGWSKGWPLAADEERSKLLKEIRSLLVSIWDSKVLSCGLQDWVMDLVVSQLEKLEVSRDSLTACRLMETPQSICFLECRELHQILELLKKIKCEREDGTDLVRRAVDSFCNSTRVKEKIDFDTQFSFLLLDKRLLRGKIDRFDDDGTISFLNPTAYYAEGHARGNDISSWLADHSLGDERFRFPRPIRAHNLDIWLAVLRAVQFTCKAFGTKYSKKCTLEHFNKVLIDAKNLCICEDERRRNIPKDQWNLYASLLCDKCEKKRLTTDPKDSFMTKLYFTAVRDILKGVSHPIFDLPDLEDCLNVIRGCKNVRDELVLKSIDHLKSLVTKKVPLIASKVLLIENSMVNLLNYLTRLSVFDYRSYILGPMKEFLLEELAAAQADLLSERKQEKEKNSGSKKKKSRNKKRTSTSTSGILDQNVEHESSVNLDLGVTSPSLKKAEEDSMEHVSSITDNQEDAAIVMQNMPGEDSLSKHSEPAHGEGPSRYCSALDMTLKSLCNIKVLKDYLVQNRSQFFDNLEGQEGIHSCLLSELLTTLAEVHSMSSDVAELLVAILESWHCWKSPARESLVTRLFTLEEYERINCSRCRKEPNYPEQSSYGVVMAADSIRDLKRAFGDIKFEDILKMIRLEEKMLCDIKTGGCGKANFVHHVISACPPIFTIVLQWEKNETEEEQSETILALDWEIDISRLYEGLEPNTKYRLVSMNMEMQIGCDEEEEYICLAYKKNRWVSFRHEALAKEVVGKWNSVVVFCGKRKVRPEFLFYEANK</sequence>
<feature type="region of interest" description="Disordered" evidence="3">
    <location>
        <begin position="696"/>
        <end position="728"/>
    </location>
</feature>
<reference evidence="5 6" key="1">
    <citation type="submission" date="2022-03" db="EMBL/GenBank/DDBJ databases">
        <authorList>
            <person name="Nunn A."/>
            <person name="Chopra R."/>
            <person name="Nunn A."/>
            <person name="Contreras Garrido A."/>
        </authorList>
    </citation>
    <scope>NUCLEOTIDE SEQUENCE [LARGE SCALE GENOMIC DNA]</scope>
</reference>
<dbReference type="InterPro" id="IPR006865">
    <property type="entry name" value="DUF629"/>
</dbReference>